<dbReference type="EMBL" id="REGN01002034">
    <property type="protein sequence ID" value="RNA30841.1"/>
    <property type="molecule type" value="Genomic_DNA"/>
</dbReference>
<name>A0A3M7S4X1_BRAPC</name>
<keyword evidence="2" id="KW-1185">Reference proteome</keyword>
<proteinExistence type="predicted"/>
<organism evidence="1 2">
    <name type="scientific">Brachionus plicatilis</name>
    <name type="common">Marine rotifer</name>
    <name type="synonym">Brachionus muelleri</name>
    <dbReference type="NCBI Taxonomy" id="10195"/>
    <lineage>
        <taxon>Eukaryota</taxon>
        <taxon>Metazoa</taxon>
        <taxon>Spiralia</taxon>
        <taxon>Gnathifera</taxon>
        <taxon>Rotifera</taxon>
        <taxon>Eurotatoria</taxon>
        <taxon>Monogononta</taxon>
        <taxon>Pseudotrocha</taxon>
        <taxon>Ploima</taxon>
        <taxon>Brachionidae</taxon>
        <taxon>Brachionus</taxon>
    </lineage>
</organism>
<sequence length="63" mass="7014">MSGRLDAAIRNTPFRLSKPSISVNIWFTTRVVAPLSDEESDLLTHMASISSKKITHGLEFRAL</sequence>
<comment type="caution">
    <text evidence="1">The sequence shown here is derived from an EMBL/GenBank/DDBJ whole genome shotgun (WGS) entry which is preliminary data.</text>
</comment>
<dbReference type="Proteomes" id="UP000276133">
    <property type="component" value="Unassembled WGS sequence"/>
</dbReference>
<gene>
    <name evidence="1" type="ORF">BpHYR1_039886</name>
</gene>
<evidence type="ECO:0000313" key="1">
    <source>
        <dbReference type="EMBL" id="RNA30841.1"/>
    </source>
</evidence>
<evidence type="ECO:0000313" key="2">
    <source>
        <dbReference type="Proteomes" id="UP000276133"/>
    </source>
</evidence>
<dbReference type="AlphaFoldDB" id="A0A3M7S4X1"/>
<reference evidence="1 2" key="1">
    <citation type="journal article" date="2018" name="Sci. Rep.">
        <title>Genomic signatures of local adaptation to the degree of environmental predictability in rotifers.</title>
        <authorList>
            <person name="Franch-Gras L."/>
            <person name="Hahn C."/>
            <person name="Garcia-Roger E.M."/>
            <person name="Carmona M.J."/>
            <person name="Serra M."/>
            <person name="Gomez A."/>
        </authorList>
    </citation>
    <scope>NUCLEOTIDE SEQUENCE [LARGE SCALE GENOMIC DNA]</scope>
    <source>
        <strain evidence="1">HYR1</strain>
    </source>
</reference>
<protein>
    <submittedName>
        <fullName evidence="1">Uncharacterized protein</fullName>
    </submittedName>
</protein>
<accession>A0A3M7S4X1</accession>